<evidence type="ECO:0000313" key="1">
    <source>
        <dbReference type="Proteomes" id="UP000887565"/>
    </source>
</evidence>
<reference evidence="2" key="1">
    <citation type="submission" date="2022-11" db="UniProtKB">
        <authorList>
            <consortium name="WormBaseParasite"/>
        </authorList>
    </citation>
    <scope>IDENTIFICATION</scope>
</reference>
<dbReference type="Gene3D" id="1.25.10.10">
    <property type="entry name" value="Leucine-rich Repeat Variant"/>
    <property type="match status" value="1"/>
</dbReference>
<dbReference type="AlphaFoldDB" id="A0A915K021"/>
<protein>
    <submittedName>
        <fullName evidence="2">Uncharacterized protein</fullName>
    </submittedName>
</protein>
<evidence type="ECO:0000313" key="2">
    <source>
        <dbReference type="WBParaSite" id="nRc.2.0.1.t32012-RA"/>
    </source>
</evidence>
<sequence length="163" mass="18644">MSNASAVATFLAQCTTLVKKAPHFLLHTDLCPRSTNQLIEISSHCVSNGDTYAAKHGALFLTHYFQVDSPSVKRQVEFYGPLVIEACFLRLKTEISTALVNQVADVLFILWSKYPNFWINWRTLTVCQNDCVAKMFREINNKMKYRELARQININCRKGLLLI</sequence>
<organism evidence="1 2">
    <name type="scientific">Romanomermis culicivorax</name>
    <name type="common">Nematode worm</name>
    <dbReference type="NCBI Taxonomy" id="13658"/>
    <lineage>
        <taxon>Eukaryota</taxon>
        <taxon>Metazoa</taxon>
        <taxon>Ecdysozoa</taxon>
        <taxon>Nematoda</taxon>
        <taxon>Enoplea</taxon>
        <taxon>Dorylaimia</taxon>
        <taxon>Mermithida</taxon>
        <taxon>Mermithoidea</taxon>
        <taxon>Mermithidae</taxon>
        <taxon>Romanomermis</taxon>
    </lineage>
</organism>
<proteinExistence type="predicted"/>
<dbReference type="WBParaSite" id="nRc.2.0.1.t32012-RA">
    <property type="protein sequence ID" value="nRc.2.0.1.t32012-RA"/>
    <property type="gene ID" value="nRc.2.0.1.g32012"/>
</dbReference>
<name>A0A915K021_ROMCU</name>
<keyword evidence="1" id="KW-1185">Reference proteome</keyword>
<dbReference type="InterPro" id="IPR011989">
    <property type="entry name" value="ARM-like"/>
</dbReference>
<accession>A0A915K021</accession>
<dbReference type="Proteomes" id="UP000887565">
    <property type="component" value="Unplaced"/>
</dbReference>